<evidence type="ECO:0000256" key="5">
    <source>
        <dbReference type="SAM" id="MobiDB-lite"/>
    </source>
</evidence>
<evidence type="ECO:0000259" key="6">
    <source>
        <dbReference type="Pfam" id="PF04542"/>
    </source>
</evidence>
<organism evidence="7 8">
    <name type="scientific">Halomonas hydrothermalis</name>
    <dbReference type="NCBI Taxonomy" id="115561"/>
    <lineage>
        <taxon>Bacteria</taxon>
        <taxon>Pseudomonadati</taxon>
        <taxon>Pseudomonadota</taxon>
        <taxon>Gammaproteobacteria</taxon>
        <taxon>Oceanospirillales</taxon>
        <taxon>Halomonadaceae</taxon>
        <taxon>Halomonas</taxon>
    </lineage>
</organism>
<accession>A0A6F8U7T7</accession>
<keyword evidence="3" id="KW-0238">DNA-binding</keyword>
<protein>
    <recommendedName>
        <fullName evidence="6">RNA polymerase sigma-70 region 2 domain-containing protein</fullName>
    </recommendedName>
</protein>
<dbReference type="GO" id="GO:0016987">
    <property type="term" value="F:sigma factor activity"/>
    <property type="evidence" value="ECO:0007669"/>
    <property type="project" value="UniProtKB-KW"/>
</dbReference>
<dbReference type="RefSeq" id="WP_232060256.1">
    <property type="nucleotide sequence ID" value="NZ_AP022843.1"/>
</dbReference>
<evidence type="ECO:0000256" key="1">
    <source>
        <dbReference type="ARBA" id="ARBA00023015"/>
    </source>
</evidence>
<evidence type="ECO:0000313" key="7">
    <source>
        <dbReference type="EMBL" id="BCB08973.1"/>
    </source>
</evidence>
<feature type="region of interest" description="Disordered" evidence="5">
    <location>
        <begin position="100"/>
        <end position="145"/>
    </location>
</feature>
<evidence type="ECO:0000256" key="2">
    <source>
        <dbReference type="ARBA" id="ARBA00023082"/>
    </source>
</evidence>
<evidence type="ECO:0000256" key="3">
    <source>
        <dbReference type="ARBA" id="ARBA00023125"/>
    </source>
</evidence>
<dbReference type="Pfam" id="PF04542">
    <property type="entry name" value="Sigma70_r2"/>
    <property type="match status" value="1"/>
</dbReference>
<feature type="compositionally biased region" description="Basic and acidic residues" evidence="5">
    <location>
        <begin position="109"/>
        <end position="118"/>
    </location>
</feature>
<keyword evidence="1" id="KW-0805">Transcription regulation</keyword>
<name>A0A6F8U7T7_9GAMM</name>
<dbReference type="PANTHER" id="PTHR43133:SF8">
    <property type="entry name" value="RNA POLYMERASE SIGMA FACTOR HI_1459-RELATED"/>
    <property type="match status" value="1"/>
</dbReference>
<evidence type="ECO:0000256" key="4">
    <source>
        <dbReference type="ARBA" id="ARBA00023163"/>
    </source>
</evidence>
<dbReference type="GO" id="GO:0003677">
    <property type="term" value="F:DNA binding"/>
    <property type="evidence" value="ECO:0007669"/>
    <property type="project" value="UniProtKB-KW"/>
</dbReference>
<keyword evidence="2" id="KW-0731">Sigma factor</keyword>
<dbReference type="GO" id="GO:0006352">
    <property type="term" value="P:DNA-templated transcription initiation"/>
    <property type="evidence" value="ECO:0007669"/>
    <property type="project" value="InterPro"/>
</dbReference>
<dbReference type="Gene3D" id="1.10.1740.10">
    <property type="match status" value="1"/>
</dbReference>
<keyword evidence="4" id="KW-0804">Transcription</keyword>
<proteinExistence type="predicted"/>
<dbReference type="EMBL" id="AP022843">
    <property type="protein sequence ID" value="BCB08973.1"/>
    <property type="molecule type" value="Genomic_DNA"/>
</dbReference>
<dbReference type="InterPro" id="IPR013325">
    <property type="entry name" value="RNA_pol_sigma_r2"/>
</dbReference>
<dbReference type="PANTHER" id="PTHR43133">
    <property type="entry name" value="RNA POLYMERASE ECF-TYPE SIGMA FACTO"/>
    <property type="match status" value="1"/>
</dbReference>
<dbReference type="InterPro" id="IPR007627">
    <property type="entry name" value="RNA_pol_sigma70_r2"/>
</dbReference>
<dbReference type="InterPro" id="IPR039425">
    <property type="entry name" value="RNA_pol_sigma-70-like"/>
</dbReference>
<dbReference type="Proteomes" id="UP000502259">
    <property type="component" value="Chromosome"/>
</dbReference>
<reference evidence="7 8" key="1">
    <citation type="submission" date="2020-03" db="EMBL/GenBank/DDBJ databases">
        <title>Complete Genome Sequence of Halomonas hydrothermalis Strain Slthf2, Halophilic Bacterium Isolated from Deep-Sea Hydrothermal-Vent Environments.</title>
        <authorList>
            <person name="Takeyama N."/>
            <person name="Huang M."/>
            <person name="Sato K."/>
            <person name="Galipon J."/>
            <person name="Arakawa K."/>
        </authorList>
    </citation>
    <scope>NUCLEOTIDE SEQUENCE [LARGE SCALE GENOMIC DNA]</scope>
    <source>
        <strain evidence="7 8">Slthf2</strain>
    </source>
</reference>
<sequence length="145" mass="16738">MPISSQQAAEHFSHIRPRLLAFARLQLRESAAAEDAVQETLLTAFEKTNSFAGRSEFETWVFGILKFKILDQLRQQKKQGRWQPLNDPIDEDTLDRLFKSNGHWQPSARPHDWGEPEHILANPRVNPRPIGRGYKREPRSGSNQV</sequence>
<feature type="domain" description="RNA polymerase sigma-70 region 2" evidence="6">
    <location>
        <begin position="13"/>
        <end position="78"/>
    </location>
</feature>
<dbReference type="SUPFAM" id="SSF88946">
    <property type="entry name" value="Sigma2 domain of RNA polymerase sigma factors"/>
    <property type="match status" value="1"/>
</dbReference>
<gene>
    <name evidence="7" type="ORF">HHSLTHF2_28630</name>
</gene>
<dbReference type="AlphaFoldDB" id="A0A6F8U7T7"/>
<keyword evidence="8" id="KW-1185">Reference proteome</keyword>
<evidence type="ECO:0000313" key="8">
    <source>
        <dbReference type="Proteomes" id="UP000502259"/>
    </source>
</evidence>